<dbReference type="NCBIfam" id="TIGR00350">
    <property type="entry name" value="lytR_cpsA_psr"/>
    <property type="match status" value="1"/>
</dbReference>
<comment type="caution">
    <text evidence="3">The sequence shown here is derived from an EMBL/GenBank/DDBJ whole genome shotgun (WGS) entry which is preliminary data.</text>
</comment>
<keyword evidence="4" id="KW-1185">Reference proteome</keyword>
<evidence type="ECO:0000313" key="3">
    <source>
        <dbReference type="EMBL" id="GII53547.1"/>
    </source>
</evidence>
<proteinExistence type="inferred from homology"/>
<gene>
    <name evidence="3" type="ORF">Pth03_19360</name>
</gene>
<protein>
    <submittedName>
        <fullName evidence="3">Transcriptional regulator</fullName>
    </submittedName>
</protein>
<name>A0A8J3V109_9ACTN</name>
<dbReference type="InterPro" id="IPR050922">
    <property type="entry name" value="LytR/CpsA/Psr_CW_biosynth"/>
</dbReference>
<feature type="domain" description="Cell envelope-related transcriptional attenuator" evidence="2">
    <location>
        <begin position="71"/>
        <end position="215"/>
    </location>
</feature>
<dbReference type="Gene3D" id="3.40.630.190">
    <property type="entry name" value="LCP protein"/>
    <property type="match status" value="1"/>
</dbReference>
<dbReference type="InterPro" id="IPR004474">
    <property type="entry name" value="LytR_CpsA_psr"/>
</dbReference>
<evidence type="ECO:0000259" key="2">
    <source>
        <dbReference type="Pfam" id="PF03816"/>
    </source>
</evidence>
<evidence type="ECO:0000313" key="4">
    <source>
        <dbReference type="Proteomes" id="UP000605992"/>
    </source>
</evidence>
<evidence type="ECO:0000256" key="1">
    <source>
        <dbReference type="ARBA" id="ARBA00006068"/>
    </source>
</evidence>
<dbReference type="AlphaFoldDB" id="A0A8J3V109"/>
<sequence length="318" mass="34770">MLIIATLVVLVPLVAAVALVLQRQHVYDSNIKRVQQVFPEESTRPAKVIGAAQNWLVIGSDRRPGEGGFQRSDTIMIAHIPADRKHVYLIGIPRDSYVTIPGHGKDKINAAYAYGGPKLLIKTVETLTKVRIDHFAALDFNGFITMSKALGGVDVYVARDVYDSANKVTWKQGTVHLDGERALLFVRQRYGLPEGDFDRIKRQQAFLQAMAKKAISKGTLTNPFALDEFLQSLTKSITVDSGVSIGTLRDLALEMRDLRGDDMLATTIPVAGTGMVNGASIVRLDTKEATALSTAVRNDTLDDYFADQGGLNETSLVQ</sequence>
<reference evidence="3" key="1">
    <citation type="submission" date="2021-01" db="EMBL/GenBank/DDBJ databases">
        <title>Whole genome shotgun sequence of Planotetraspora thailandica NBRC 104271.</title>
        <authorList>
            <person name="Komaki H."/>
            <person name="Tamura T."/>
        </authorList>
    </citation>
    <scope>NUCLEOTIDE SEQUENCE</scope>
    <source>
        <strain evidence="3">NBRC 104271</strain>
    </source>
</reference>
<dbReference type="EMBL" id="BOOR01000010">
    <property type="protein sequence ID" value="GII53547.1"/>
    <property type="molecule type" value="Genomic_DNA"/>
</dbReference>
<dbReference type="PANTHER" id="PTHR33392">
    <property type="entry name" value="POLYISOPRENYL-TEICHOIC ACID--PEPTIDOGLYCAN TEICHOIC ACID TRANSFERASE TAGU"/>
    <property type="match status" value="1"/>
</dbReference>
<dbReference type="PANTHER" id="PTHR33392:SF6">
    <property type="entry name" value="POLYISOPRENYL-TEICHOIC ACID--PEPTIDOGLYCAN TEICHOIC ACID TRANSFERASE TAGU"/>
    <property type="match status" value="1"/>
</dbReference>
<accession>A0A8J3V109</accession>
<dbReference type="Pfam" id="PF03816">
    <property type="entry name" value="LytR_cpsA_psr"/>
    <property type="match status" value="1"/>
</dbReference>
<comment type="similarity">
    <text evidence="1">Belongs to the LytR/CpsA/Psr (LCP) family.</text>
</comment>
<dbReference type="Proteomes" id="UP000605992">
    <property type="component" value="Unassembled WGS sequence"/>
</dbReference>
<organism evidence="3 4">
    <name type="scientific">Planotetraspora thailandica</name>
    <dbReference type="NCBI Taxonomy" id="487172"/>
    <lineage>
        <taxon>Bacteria</taxon>
        <taxon>Bacillati</taxon>
        <taxon>Actinomycetota</taxon>
        <taxon>Actinomycetes</taxon>
        <taxon>Streptosporangiales</taxon>
        <taxon>Streptosporangiaceae</taxon>
        <taxon>Planotetraspora</taxon>
    </lineage>
</organism>